<dbReference type="InterPro" id="IPR010505">
    <property type="entry name" value="MoaA_twitch"/>
</dbReference>
<dbReference type="EC" id="4.1.99.22" evidence="1 12"/>
<feature type="domain" description="Radical SAM core" evidence="13">
    <location>
        <begin position="11"/>
        <end position="233"/>
    </location>
</feature>
<evidence type="ECO:0000256" key="12">
    <source>
        <dbReference type="HAMAP-Rule" id="MF_01225"/>
    </source>
</evidence>
<dbReference type="SFLD" id="SFLDG01386">
    <property type="entry name" value="main_SPASM_domain-containing"/>
    <property type="match status" value="1"/>
</dbReference>
<dbReference type="GO" id="GO:0006777">
    <property type="term" value="P:Mo-molybdopterin cofactor biosynthetic process"/>
    <property type="evidence" value="ECO:0007669"/>
    <property type="project" value="UniProtKB-UniRule"/>
</dbReference>
<dbReference type="InterPro" id="IPR058240">
    <property type="entry name" value="rSAM_sf"/>
</dbReference>
<keyword evidence="3 12" id="KW-0949">S-adenosyl-L-methionine</keyword>
<evidence type="ECO:0000256" key="9">
    <source>
        <dbReference type="ARBA" id="ARBA00023150"/>
    </source>
</evidence>
<evidence type="ECO:0000256" key="6">
    <source>
        <dbReference type="ARBA" id="ARBA00023004"/>
    </source>
</evidence>
<feature type="binding site" evidence="12">
    <location>
        <position position="78"/>
    </location>
    <ligand>
        <name>S-adenosyl-L-methionine</name>
        <dbReference type="ChEBI" id="CHEBI:59789"/>
    </ligand>
</feature>
<protein>
    <recommendedName>
        <fullName evidence="1 12">GTP 3',8-cyclase</fullName>
        <ecNumber evidence="1 12">4.1.99.22</ecNumber>
    </recommendedName>
    <alternativeName>
        <fullName evidence="12">Molybdenum cofactor biosynthesis protein A</fullName>
    </alternativeName>
</protein>
<keyword evidence="5 12" id="KW-0547">Nucleotide-binding</keyword>
<feature type="binding site" evidence="12">
    <location>
        <position position="281"/>
    </location>
    <ligand>
        <name>[4Fe-4S] cluster</name>
        <dbReference type="ChEBI" id="CHEBI:49883"/>
        <label>2</label>
        <note>4Fe-4S-substrate</note>
    </ligand>
</feature>
<evidence type="ECO:0000256" key="5">
    <source>
        <dbReference type="ARBA" id="ARBA00022741"/>
    </source>
</evidence>
<dbReference type="Pfam" id="PF04055">
    <property type="entry name" value="Radical_SAM"/>
    <property type="match status" value="1"/>
</dbReference>
<reference evidence="14 15" key="1">
    <citation type="submission" date="2020-07" db="EMBL/GenBank/DDBJ databases">
        <title>Genomic Encyclopedia of Type Strains, Phase IV (KMG-IV): sequencing the most valuable type-strain genomes for metagenomic binning, comparative biology and taxonomic classification.</title>
        <authorList>
            <person name="Goeker M."/>
        </authorList>
    </citation>
    <scope>NUCLEOTIDE SEQUENCE [LARGE SCALE GENOMIC DNA]</scope>
    <source>
        <strain evidence="14 15">DSM 25220</strain>
    </source>
</reference>
<comment type="subunit">
    <text evidence="12">Monomer and homodimer.</text>
</comment>
<feature type="binding site" evidence="12">
    <location>
        <position position="105"/>
    </location>
    <ligand>
        <name>GTP</name>
        <dbReference type="ChEBI" id="CHEBI:37565"/>
    </ligand>
</feature>
<feature type="binding site" evidence="12">
    <location>
        <position position="264"/>
    </location>
    <ligand>
        <name>[4Fe-4S] cluster</name>
        <dbReference type="ChEBI" id="CHEBI:49883"/>
        <label>2</label>
        <note>4Fe-4S-substrate</note>
    </ligand>
</feature>
<comment type="pathway">
    <text evidence="12">Cofactor biosynthesis; molybdopterin biosynthesis.</text>
</comment>
<dbReference type="AlphaFoldDB" id="A0A7V9Z1C1"/>
<proteinExistence type="inferred from homology"/>
<evidence type="ECO:0000259" key="13">
    <source>
        <dbReference type="PROSITE" id="PS51918"/>
    </source>
</evidence>
<dbReference type="PROSITE" id="PS51918">
    <property type="entry name" value="RADICAL_SAM"/>
    <property type="match status" value="1"/>
</dbReference>
<comment type="cofactor">
    <cofactor evidence="12">
        <name>[4Fe-4S] cluster</name>
        <dbReference type="ChEBI" id="CHEBI:49883"/>
    </cofactor>
    <text evidence="12">Binds 2 [4Fe-4S] clusters. Binds 1 [4Fe-4S] cluster coordinated with 3 cysteines and an exchangeable S-adenosyl-L-methionine and 1 [4Fe-4S] cluster coordinated with 3 cysteines and the GTP-derived substrate.</text>
</comment>
<dbReference type="InterPro" id="IPR000385">
    <property type="entry name" value="MoaA_NifB_PqqE_Fe-S-bd_CS"/>
</dbReference>
<feature type="binding site" evidence="12">
    <location>
        <position position="33"/>
    </location>
    <ligand>
        <name>S-adenosyl-L-methionine</name>
        <dbReference type="ChEBI" id="CHEBI:59789"/>
    </ligand>
</feature>
<dbReference type="SFLD" id="SFLDG01383">
    <property type="entry name" value="cyclic_pyranopterin_phosphate"/>
    <property type="match status" value="1"/>
</dbReference>
<keyword evidence="7 12" id="KW-0411">Iron-sulfur</keyword>
<dbReference type="GO" id="GO:0051539">
    <property type="term" value="F:4 iron, 4 sulfur cluster binding"/>
    <property type="evidence" value="ECO:0007669"/>
    <property type="project" value="UniProtKB-UniRule"/>
</dbReference>
<dbReference type="SFLD" id="SFLDG01067">
    <property type="entry name" value="SPASM/twitch_domain_containing"/>
    <property type="match status" value="1"/>
</dbReference>
<dbReference type="Pfam" id="PF06463">
    <property type="entry name" value="Mob_synth_C"/>
    <property type="match status" value="1"/>
</dbReference>
<sequence>MKREDNQMIDRLGRPLRDLRISVTDQCNFRCVYCMPAEIFGPDFRFLHQNELLTVDEMTIIAECFANLGVEKIRITGGEPLLRKDLSVFIERLTKIEGIKDIALTTNGVHLVKWAEILKQAGLQRVNVSLDALDDEVFKKMNGVGVGVALILKGIEAAKKAGLKVKVNMVVKKGLNDSQIVPMARYFKQAGITLRFIEFMDVGTSNGWDFSQVVTKKEIYEQICQFHLLEPIESAYFGEVASRYRYVGTDTEVGFISSVTESFCKSCTRARVSADGILYTCLFASEGVSLKELLRQGAEKVLIEELIISTWNKRNDRYSDERTEQSAKERKKIEMSYIGG</sequence>
<organism evidence="14 15">
    <name type="scientific">[Anoxybacillus] calidus</name>
    <dbReference type="NCBI Taxonomy" id="575178"/>
    <lineage>
        <taxon>Bacteria</taxon>
        <taxon>Bacillati</taxon>
        <taxon>Bacillota</taxon>
        <taxon>Bacilli</taxon>
        <taxon>Bacillales</taxon>
        <taxon>Anoxybacillaceae</taxon>
        <taxon>Paranoxybacillus</taxon>
    </lineage>
</organism>
<dbReference type="PANTHER" id="PTHR22960:SF0">
    <property type="entry name" value="MOLYBDENUM COFACTOR BIOSYNTHESIS PROTEIN 1"/>
    <property type="match status" value="1"/>
</dbReference>
<evidence type="ECO:0000256" key="11">
    <source>
        <dbReference type="ARBA" id="ARBA00048697"/>
    </source>
</evidence>
<dbReference type="InterPro" id="IPR040064">
    <property type="entry name" value="MoaA-like"/>
</dbReference>
<name>A0A7V9Z1C1_9BACL</name>
<feature type="binding site" evidence="12">
    <location>
        <position position="200"/>
    </location>
    <ligand>
        <name>S-adenosyl-L-methionine</name>
        <dbReference type="ChEBI" id="CHEBI:59789"/>
    </ligand>
</feature>
<dbReference type="CDD" id="cd21117">
    <property type="entry name" value="Twitch_MoaA"/>
    <property type="match status" value="1"/>
</dbReference>
<feature type="binding site" evidence="12">
    <location>
        <begin position="269"/>
        <end position="271"/>
    </location>
    <ligand>
        <name>GTP</name>
        <dbReference type="ChEBI" id="CHEBI:37565"/>
    </ligand>
</feature>
<keyword evidence="6 12" id="KW-0408">Iron</keyword>
<evidence type="ECO:0000256" key="4">
    <source>
        <dbReference type="ARBA" id="ARBA00022723"/>
    </source>
</evidence>
<evidence type="ECO:0000256" key="7">
    <source>
        <dbReference type="ARBA" id="ARBA00023014"/>
    </source>
</evidence>
<dbReference type="EMBL" id="JACDUU010000005">
    <property type="protein sequence ID" value="MBA2872090.1"/>
    <property type="molecule type" value="Genomic_DNA"/>
</dbReference>
<dbReference type="GO" id="GO:1904047">
    <property type="term" value="F:S-adenosyl-L-methionine binding"/>
    <property type="evidence" value="ECO:0007669"/>
    <property type="project" value="UniProtKB-UniRule"/>
</dbReference>
<dbReference type="Gene3D" id="3.20.20.70">
    <property type="entry name" value="Aldolase class I"/>
    <property type="match status" value="1"/>
</dbReference>
<dbReference type="SMART" id="SM00729">
    <property type="entry name" value="Elp3"/>
    <property type="match status" value="1"/>
</dbReference>
<dbReference type="SFLD" id="SFLDS00029">
    <property type="entry name" value="Radical_SAM"/>
    <property type="match status" value="1"/>
</dbReference>
<feature type="binding site" evidence="12">
    <location>
        <position position="34"/>
    </location>
    <ligand>
        <name>[4Fe-4S] cluster</name>
        <dbReference type="ChEBI" id="CHEBI:49883"/>
        <label>1</label>
        <note>4Fe-4S-S-AdoMet</note>
    </ligand>
</feature>
<evidence type="ECO:0000256" key="8">
    <source>
        <dbReference type="ARBA" id="ARBA00023134"/>
    </source>
</evidence>
<dbReference type="SUPFAM" id="SSF102114">
    <property type="entry name" value="Radical SAM enzymes"/>
    <property type="match status" value="1"/>
</dbReference>
<keyword evidence="9 12" id="KW-0501">Molybdenum cofactor biosynthesis</keyword>
<dbReference type="InterPro" id="IPR013785">
    <property type="entry name" value="Aldolase_TIM"/>
</dbReference>
<evidence type="ECO:0000256" key="2">
    <source>
        <dbReference type="ARBA" id="ARBA00022485"/>
    </source>
</evidence>
<evidence type="ECO:0000313" key="15">
    <source>
        <dbReference type="Proteomes" id="UP000580891"/>
    </source>
</evidence>
<dbReference type="GO" id="GO:0005525">
    <property type="term" value="F:GTP binding"/>
    <property type="evidence" value="ECO:0007669"/>
    <property type="project" value="UniProtKB-UniRule"/>
</dbReference>
<dbReference type="GO" id="GO:0046872">
    <property type="term" value="F:metal ion binding"/>
    <property type="evidence" value="ECO:0007669"/>
    <property type="project" value="UniProtKB-KW"/>
</dbReference>
<dbReference type="InterPro" id="IPR006638">
    <property type="entry name" value="Elp3/MiaA/NifB-like_rSAM"/>
</dbReference>
<keyword evidence="10 12" id="KW-0456">Lyase</keyword>
<dbReference type="InterPro" id="IPR050105">
    <property type="entry name" value="MoCo_biosynth_MoaA/MoaC"/>
</dbReference>
<keyword evidence="2 12" id="KW-0004">4Fe-4S</keyword>
<dbReference type="InterPro" id="IPR013483">
    <property type="entry name" value="MoaA"/>
</dbReference>
<evidence type="ECO:0000256" key="3">
    <source>
        <dbReference type="ARBA" id="ARBA00022691"/>
    </source>
</evidence>
<comment type="function">
    <text evidence="12">Catalyzes the cyclization of GTP to (8S)-3',8-cyclo-7,8-dihydroguanosine 5'-triphosphate.</text>
</comment>
<dbReference type="NCBIfam" id="NF001199">
    <property type="entry name" value="PRK00164.2-1"/>
    <property type="match status" value="1"/>
</dbReference>
<feature type="binding site" evidence="12">
    <location>
        <position position="74"/>
    </location>
    <ligand>
        <name>GTP</name>
        <dbReference type="ChEBI" id="CHEBI:37565"/>
    </ligand>
</feature>
<feature type="binding site" evidence="12">
    <location>
        <position position="31"/>
    </location>
    <ligand>
        <name>[4Fe-4S] cluster</name>
        <dbReference type="ChEBI" id="CHEBI:49883"/>
        <label>1</label>
        <note>4Fe-4S-S-AdoMet</note>
    </ligand>
</feature>
<dbReference type="Proteomes" id="UP000580891">
    <property type="component" value="Unassembled WGS sequence"/>
</dbReference>
<dbReference type="HAMAP" id="MF_01225_B">
    <property type="entry name" value="MoaA_B"/>
    <property type="match status" value="1"/>
</dbReference>
<keyword evidence="8 12" id="KW-0342">GTP-binding</keyword>
<evidence type="ECO:0000256" key="1">
    <source>
        <dbReference type="ARBA" id="ARBA00012167"/>
    </source>
</evidence>
<dbReference type="GO" id="GO:0061799">
    <property type="term" value="F:cyclic pyranopterin monophosphate synthase activity"/>
    <property type="evidence" value="ECO:0007669"/>
    <property type="project" value="TreeGrafter"/>
</dbReference>
<feature type="binding site" evidence="12">
    <location>
        <position position="267"/>
    </location>
    <ligand>
        <name>[4Fe-4S] cluster</name>
        <dbReference type="ChEBI" id="CHEBI:49883"/>
        <label>2</label>
        <note>4Fe-4S-substrate</note>
    </ligand>
</feature>
<keyword evidence="4 12" id="KW-0479">Metal-binding</keyword>
<dbReference type="UniPathway" id="UPA00344"/>
<feature type="binding site" evidence="12">
    <location>
        <position position="27"/>
    </location>
    <ligand>
        <name>[4Fe-4S] cluster</name>
        <dbReference type="ChEBI" id="CHEBI:49883"/>
        <label>1</label>
        <note>4Fe-4S-S-AdoMet</note>
    </ligand>
</feature>
<dbReference type="CDD" id="cd01335">
    <property type="entry name" value="Radical_SAM"/>
    <property type="match status" value="1"/>
</dbReference>
<feature type="binding site" evidence="12">
    <location>
        <position position="166"/>
    </location>
    <ligand>
        <name>GTP</name>
        <dbReference type="ChEBI" id="CHEBI:37565"/>
    </ligand>
</feature>
<dbReference type="PROSITE" id="PS01305">
    <property type="entry name" value="MOAA_NIFB_PQQE"/>
    <property type="match status" value="1"/>
</dbReference>
<evidence type="ECO:0000313" key="14">
    <source>
        <dbReference type="EMBL" id="MBA2872090.1"/>
    </source>
</evidence>
<evidence type="ECO:0000256" key="10">
    <source>
        <dbReference type="ARBA" id="ARBA00023239"/>
    </source>
</evidence>
<comment type="catalytic activity">
    <reaction evidence="11 12">
        <text>GTP + AH2 + S-adenosyl-L-methionine = (8S)-3',8-cyclo-7,8-dihydroguanosine 5'-triphosphate + 5'-deoxyadenosine + L-methionine + A + H(+)</text>
        <dbReference type="Rhea" id="RHEA:49576"/>
        <dbReference type="ChEBI" id="CHEBI:13193"/>
        <dbReference type="ChEBI" id="CHEBI:15378"/>
        <dbReference type="ChEBI" id="CHEBI:17319"/>
        <dbReference type="ChEBI" id="CHEBI:17499"/>
        <dbReference type="ChEBI" id="CHEBI:37565"/>
        <dbReference type="ChEBI" id="CHEBI:57844"/>
        <dbReference type="ChEBI" id="CHEBI:59789"/>
        <dbReference type="ChEBI" id="CHEBI:131766"/>
        <dbReference type="EC" id="4.1.99.22"/>
    </reaction>
</comment>
<comment type="similarity">
    <text evidence="12">Belongs to the radical SAM superfamily. MoaA family.</text>
</comment>
<feature type="binding site" evidence="12">
    <location>
        <position position="129"/>
    </location>
    <ligand>
        <name>S-adenosyl-L-methionine</name>
        <dbReference type="ChEBI" id="CHEBI:59789"/>
    </ligand>
</feature>
<dbReference type="RefSeq" id="WP_181537887.1">
    <property type="nucleotide sequence ID" value="NZ_JACDUU010000005.1"/>
</dbReference>
<dbReference type="GO" id="GO:0061798">
    <property type="term" value="F:GTP 3',8'-cyclase activity"/>
    <property type="evidence" value="ECO:0007669"/>
    <property type="project" value="UniProtKB-UniRule"/>
</dbReference>
<gene>
    <name evidence="12" type="primary">moaA</name>
    <name evidence="14" type="ORF">HNQ85_002380</name>
</gene>
<dbReference type="PANTHER" id="PTHR22960">
    <property type="entry name" value="MOLYBDOPTERIN COFACTOR SYNTHESIS PROTEIN A"/>
    <property type="match status" value="1"/>
</dbReference>
<comment type="caution">
    <text evidence="14">The sequence shown here is derived from an EMBL/GenBank/DDBJ whole genome shotgun (WGS) entry which is preliminary data.</text>
</comment>
<dbReference type="NCBIfam" id="TIGR02666">
    <property type="entry name" value="moaA"/>
    <property type="match status" value="1"/>
</dbReference>
<dbReference type="InterPro" id="IPR007197">
    <property type="entry name" value="rSAM"/>
</dbReference>
<accession>A0A7V9Z1C1</accession>
<feature type="binding site" evidence="12">
    <location>
        <position position="20"/>
    </location>
    <ligand>
        <name>GTP</name>
        <dbReference type="ChEBI" id="CHEBI:37565"/>
    </ligand>
</feature>
<keyword evidence="15" id="KW-1185">Reference proteome</keyword>